<keyword evidence="4" id="KW-0255">Endonuclease</keyword>
<dbReference type="SMART" id="SM00465">
    <property type="entry name" value="GIYc"/>
    <property type="match status" value="1"/>
</dbReference>
<feature type="domain" description="GIY-YIG" evidence="3">
    <location>
        <begin position="31"/>
        <end position="130"/>
    </location>
</feature>
<keyword evidence="4" id="KW-0540">Nuclease</keyword>
<comment type="cofactor">
    <cofactor evidence="1">
        <name>Mg(2+)</name>
        <dbReference type="ChEBI" id="CHEBI:18420"/>
    </cofactor>
</comment>
<keyword evidence="2" id="KW-0460">Magnesium</keyword>
<dbReference type="PROSITE" id="PS50164">
    <property type="entry name" value="GIY_YIG"/>
    <property type="match status" value="1"/>
</dbReference>
<evidence type="ECO:0000313" key="5">
    <source>
        <dbReference type="Proteomes" id="UP000002909"/>
    </source>
</evidence>
<name>I7LHA8_BPPR1</name>
<dbReference type="InterPro" id="IPR044556">
    <property type="entry name" value="EndoII-like_GIY-YIG"/>
</dbReference>
<protein>
    <submittedName>
        <fullName evidence="4">DenA endonuclease II</fullName>
        <ecNumber evidence="4">3.1.21.1</ecNumber>
    </submittedName>
</protein>
<dbReference type="InterPro" id="IPR053748">
    <property type="entry name" value="Host_DNA_Degrad_Endo"/>
</dbReference>
<dbReference type="GO" id="GO:0004530">
    <property type="term" value="F:deoxyribonuclease I activity"/>
    <property type="evidence" value="ECO:0007669"/>
    <property type="project" value="UniProtKB-EC"/>
</dbReference>
<dbReference type="InterPro" id="IPR016413">
    <property type="entry name" value="Phage_T4_DenA_endoDNaseII"/>
</dbReference>
<dbReference type="Proteomes" id="UP000002909">
    <property type="component" value="Segment"/>
</dbReference>
<reference evidence="4 5" key="1">
    <citation type="submission" date="2012-06" db="EMBL/GenBank/DDBJ databases">
        <title>Genomic characterization of five bacteriophages specific for Yersinia species.</title>
        <authorList>
            <person name="Skurnik M."/>
            <person name="Nawaz A."/>
            <person name="Happonen L."/>
            <person name="Butcher S."/>
            <person name="Mattinen L."/>
        </authorList>
    </citation>
    <scope>NUCLEOTIDE SEQUENCE [LARGE SCALE GENOMIC DNA]</scope>
</reference>
<dbReference type="KEGG" id="vg:14295714"/>
<dbReference type="EC" id="3.1.21.1" evidence="4"/>
<dbReference type="GO" id="GO:0046872">
    <property type="term" value="F:metal ion binding"/>
    <property type="evidence" value="ECO:0007669"/>
    <property type="project" value="InterPro"/>
</dbReference>
<keyword evidence="4" id="KW-0378">Hydrolase</keyword>
<evidence type="ECO:0000313" key="4">
    <source>
        <dbReference type="EMBL" id="CCI88804.1"/>
    </source>
</evidence>
<dbReference type="CDD" id="cd10436">
    <property type="entry name" value="GIY-YIG_EndoII_Hpy188I_like"/>
    <property type="match status" value="1"/>
</dbReference>
<organismHost>
    <name type="scientific">Yersinia enterocolitica</name>
    <dbReference type="NCBI Taxonomy" id="630"/>
</organismHost>
<evidence type="ECO:0000256" key="2">
    <source>
        <dbReference type="ARBA" id="ARBA00022842"/>
    </source>
</evidence>
<sequence>MKTIAEKYSFIRYASLQIQDGVIPILDIANKTNVIYAIAIDDILVYIGKTKNLRKRINYYRTAINRTTPTSDSTKSKMIHDALESGKSVEFYARQCFNLSMTNELGTMSVATMDLEEPMFIKLFNPTWNTQHRINHERTL</sequence>
<dbReference type="InterPro" id="IPR000305">
    <property type="entry name" value="GIY-YIG_endonuc"/>
</dbReference>
<dbReference type="Gene3D" id="3.40.1440.40">
    <property type="match status" value="1"/>
</dbReference>
<keyword evidence="5" id="KW-1185">Reference proteome</keyword>
<dbReference type="Pfam" id="PF01541">
    <property type="entry name" value="GIY-YIG"/>
    <property type="match status" value="1"/>
</dbReference>
<dbReference type="RefSeq" id="YP_007236063.1">
    <property type="nucleotide sequence ID" value="NC_019909.1"/>
</dbReference>
<dbReference type="OrthoDB" id="13612at10239"/>
<evidence type="ECO:0000256" key="1">
    <source>
        <dbReference type="ARBA" id="ARBA00001946"/>
    </source>
</evidence>
<proteinExistence type="predicted"/>
<dbReference type="SUPFAM" id="SSF82771">
    <property type="entry name" value="GIY-YIG endonuclease"/>
    <property type="match status" value="1"/>
</dbReference>
<organism evidence="4 5">
    <name type="scientific">Yersinia phage phiR1-RT</name>
    <dbReference type="NCBI Taxonomy" id="1206558"/>
    <lineage>
        <taxon>Viruses</taxon>
        <taxon>Duplodnaviria</taxon>
        <taxon>Heunggongvirae</taxon>
        <taxon>Uroviricota</taxon>
        <taxon>Caudoviricetes</taxon>
        <taxon>Pantevenvirales</taxon>
        <taxon>Straboviridae</taxon>
        <taxon>Tevenvirinae</taxon>
        <taxon>Tegunavirus</taxon>
        <taxon>Tegunavirus r1rt</taxon>
    </lineage>
</organism>
<accession>I7LHA8</accession>
<evidence type="ECO:0000259" key="3">
    <source>
        <dbReference type="PROSITE" id="PS50164"/>
    </source>
</evidence>
<dbReference type="EMBL" id="HE956709">
    <property type="protein sequence ID" value="CCI88804.1"/>
    <property type="molecule type" value="Genomic_DNA"/>
</dbReference>
<dbReference type="GeneID" id="14295714"/>
<gene>
    <name evidence="4" type="primary">g230</name>
    <name evidence="4" type="ORF">BN80_234</name>
</gene>
<dbReference type="InterPro" id="IPR035901">
    <property type="entry name" value="GIY-YIG_endonuc_sf"/>
</dbReference>
<dbReference type="PIRSF" id="PIRSF004362">
    <property type="entry name" value="Endonuclease_II_phage_DenA"/>
    <property type="match status" value="1"/>
</dbReference>